<dbReference type="EMBL" id="CZBY01000027">
    <property type="protein sequence ID" value="CUQ91936.1"/>
    <property type="molecule type" value="Genomic_DNA"/>
</dbReference>
<dbReference type="AlphaFoldDB" id="A0A175A6S8"/>
<evidence type="ECO:0000313" key="3">
    <source>
        <dbReference type="Proteomes" id="UP000095662"/>
    </source>
</evidence>
<dbReference type="Proteomes" id="UP000095662">
    <property type="component" value="Unassembled WGS sequence"/>
</dbReference>
<dbReference type="PANTHER" id="PTHR30411">
    <property type="entry name" value="CYTOPLASMIC PROTEIN"/>
    <property type="match status" value="1"/>
</dbReference>
<dbReference type="OrthoDB" id="9798760at2"/>
<dbReference type="Pfam" id="PF04073">
    <property type="entry name" value="tRNA_edit"/>
    <property type="match status" value="1"/>
</dbReference>
<dbReference type="InterPro" id="IPR036754">
    <property type="entry name" value="YbaK/aa-tRNA-synt-asso_dom_sf"/>
</dbReference>
<evidence type="ECO:0000313" key="2">
    <source>
        <dbReference type="EMBL" id="CUQ91936.1"/>
    </source>
</evidence>
<dbReference type="SUPFAM" id="SSF55826">
    <property type="entry name" value="YbaK/ProRS associated domain"/>
    <property type="match status" value="1"/>
</dbReference>
<organism evidence="2 3">
    <name type="scientific">[Eubacterium] siraeum</name>
    <dbReference type="NCBI Taxonomy" id="39492"/>
    <lineage>
        <taxon>Bacteria</taxon>
        <taxon>Bacillati</taxon>
        <taxon>Bacillota</taxon>
        <taxon>Clostridia</taxon>
        <taxon>Eubacteriales</taxon>
        <taxon>Oscillospiraceae</taxon>
        <taxon>Oscillospiraceae incertae sedis</taxon>
    </lineage>
</organism>
<dbReference type="Gene3D" id="3.90.960.10">
    <property type="entry name" value="YbaK/aminoacyl-tRNA synthetase-associated domain"/>
    <property type="match status" value="1"/>
</dbReference>
<dbReference type="STRING" id="39492.ERS852540_02429"/>
<feature type="domain" description="YbaK/aminoacyl-tRNA synthetase-associated" evidence="1">
    <location>
        <begin position="24"/>
        <end position="141"/>
    </location>
</feature>
<reference evidence="2 3" key="1">
    <citation type="submission" date="2015-09" db="EMBL/GenBank/DDBJ databases">
        <authorList>
            <consortium name="Pathogen Informatics"/>
        </authorList>
    </citation>
    <scope>NUCLEOTIDE SEQUENCE [LARGE SCALE GENOMIC DNA]</scope>
    <source>
        <strain evidence="2 3">2789STDY5834928</strain>
    </source>
</reference>
<dbReference type="CDD" id="cd04333">
    <property type="entry name" value="ProX_deacylase"/>
    <property type="match status" value="1"/>
</dbReference>
<name>A0A175A6S8_9FIRM</name>
<protein>
    <submittedName>
        <fullName evidence="2">Uncharacterized conserved protein</fullName>
    </submittedName>
</protein>
<gene>
    <name evidence="2" type="ORF">ERS852540_02429</name>
</gene>
<dbReference type="GO" id="GO:0002161">
    <property type="term" value="F:aminoacyl-tRNA deacylase activity"/>
    <property type="evidence" value="ECO:0007669"/>
    <property type="project" value="InterPro"/>
</dbReference>
<accession>A0A175A6S8</accession>
<evidence type="ECO:0000259" key="1">
    <source>
        <dbReference type="Pfam" id="PF04073"/>
    </source>
</evidence>
<proteinExistence type="predicted"/>
<dbReference type="InterPro" id="IPR007214">
    <property type="entry name" value="YbaK/aa-tRNA-synth-assoc-dom"/>
</dbReference>
<sequence length="156" mass="16804">MSLEKVKEYFKAYGIEDRIIELSESSATVELAAHALHTKPCRIAKTLSFMLGDSPILVVTAGNVKIDNAKYRHAFGAKAKMLTADQAAELIGHAVGGVCPFAVNDGVAVYLDESLNKYETVFPACGSSNSAIELTIPELEKCSGYEKWVDVTKASC</sequence>
<dbReference type="PANTHER" id="PTHR30411:SF1">
    <property type="entry name" value="CYTOPLASMIC PROTEIN"/>
    <property type="match status" value="1"/>
</dbReference>